<evidence type="ECO:0000313" key="3">
    <source>
        <dbReference type="Proteomes" id="UP000256561"/>
    </source>
</evidence>
<proteinExistence type="predicted"/>
<reference evidence="3" key="1">
    <citation type="submission" date="2018-08" db="EMBL/GenBank/DDBJ databases">
        <authorList>
            <person name="Zhang J."/>
            <person name="Du Z.-J."/>
        </authorList>
    </citation>
    <scope>NUCLEOTIDE SEQUENCE [LARGE SCALE GENOMIC DNA]</scope>
    <source>
        <strain evidence="3">KCTC 52655</strain>
    </source>
</reference>
<dbReference type="EMBL" id="QRHA01000004">
    <property type="protein sequence ID" value="RDV26782.1"/>
    <property type="molecule type" value="Genomic_DNA"/>
</dbReference>
<name>A0A3D8MBJ3_9ALTE</name>
<dbReference type="Proteomes" id="UP000256561">
    <property type="component" value="Unassembled WGS sequence"/>
</dbReference>
<feature type="domain" description="N-acetyltransferase" evidence="1">
    <location>
        <begin position="3"/>
        <end position="150"/>
    </location>
</feature>
<keyword evidence="3" id="KW-1185">Reference proteome</keyword>
<evidence type="ECO:0000259" key="1">
    <source>
        <dbReference type="PROSITE" id="PS51186"/>
    </source>
</evidence>
<keyword evidence="2" id="KW-0808">Transferase</keyword>
<dbReference type="OrthoDB" id="9797178at2"/>
<protein>
    <submittedName>
        <fullName evidence="2">N-acetyltransferase</fullName>
    </submittedName>
</protein>
<dbReference type="SUPFAM" id="SSF55729">
    <property type="entry name" value="Acyl-CoA N-acyltransferases (Nat)"/>
    <property type="match status" value="1"/>
</dbReference>
<accession>A0A3D8MBJ3</accession>
<dbReference type="Pfam" id="PF00583">
    <property type="entry name" value="Acetyltransf_1"/>
    <property type="match status" value="1"/>
</dbReference>
<dbReference type="RefSeq" id="WP_115592734.1">
    <property type="nucleotide sequence ID" value="NZ_QRHA01000004.1"/>
</dbReference>
<gene>
    <name evidence="2" type="ORF">DXV75_07280</name>
</gene>
<evidence type="ECO:0000313" key="2">
    <source>
        <dbReference type="EMBL" id="RDV26782.1"/>
    </source>
</evidence>
<dbReference type="Gene3D" id="3.40.630.30">
    <property type="match status" value="1"/>
</dbReference>
<sequence>MILTIRPEHPDDLPVIREVIKSAFKSADHSDHTEHLIVDLLRQEKALSVSRVAELDGRIVGYISASPVTVNGATVNWYGIGPVAVVPSEQHKGLGSKLVLSCIETLQKLPADGAVLLGEPAFYERFGFRVHPELTLPGVPEHYFMALRFRGVVPKGEVRYHRAFGT</sequence>
<dbReference type="AlphaFoldDB" id="A0A3D8MBJ3"/>
<dbReference type="GO" id="GO:0016747">
    <property type="term" value="F:acyltransferase activity, transferring groups other than amino-acyl groups"/>
    <property type="evidence" value="ECO:0007669"/>
    <property type="project" value="InterPro"/>
</dbReference>
<comment type="caution">
    <text evidence="2">The sequence shown here is derived from an EMBL/GenBank/DDBJ whole genome shotgun (WGS) entry which is preliminary data.</text>
</comment>
<organism evidence="2 3">
    <name type="scientific">Alteromonas aestuariivivens</name>
    <dbReference type="NCBI Taxonomy" id="1938339"/>
    <lineage>
        <taxon>Bacteria</taxon>
        <taxon>Pseudomonadati</taxon>
        <taxon>Pseudomonadota</taxon>
        <taxon>Gammaproteobacteria</taxon>
        <taxon>Alteromonadales</taxon>
        <taxon>Alteromonadaceae</taxon>
        <taxon>Alteromonas/Salinimonas group</taxon>
        <taxon>Alteromonas</taxon>
    </lineage>
</organism>
<dbReference type="PROSITE" id="PS51186">
    <property type="entry name" value="GNAT"/>
    <property type="match status" value="1"/>
</dbReference>
<dbReference type="InterPro" id="IPR000182">
    <property type="entry name" value="GNAT_dom"/>
</dbReference>
<dbReference type="CDD" id="cd04301">
    <property type="entry name" value="NAT_SF"/>
    <property type="match status" value="1"/>
</dbReference>
<dbReference type="InterPro" id="IPR016181">
    <property type="entry name" value="Acyl_CoA_acyltransferase"/>
</dbReference>